<reference evidence="2 3" key="1">
    <citation type="submission" date="2019-05" db="EMBL/GenBank/DDBJ databases">
        <authorList>
            <person name="Qu J.-H."/>
        </authorList>
    </citation>
    <scope>NUCLEOTIDE SEQUENCE [LARGE SCALE GENOMIC DNA]</scope>
    <source>
        <strain evidence="2 3">Z12</strain>
    </source>
</reference>
<proteinExistence type="predicted"/>
<name>A0A5R9K4K2_9BACT</name>
<keyword evidence="1" id="KW-1133">Transmembrane helix</keyword>
<feature type="transmembrane region" description="Helical" evidence="1">
    <location>
        <begin position="20"/>
        <end position="40"/>
    </location>
</feature>
<sequence length="47" mass="4896">MKTNYENVDYDSDHHESSTGLVIGILIGAAVGAFAAILFAPKSGKVS</sequence>
<keyword evidence="1" id="KW-0812">Transmembrane</keyword>
<accession>A0A5R9K4K2</accession>
<comment type="caution">
    <text evidence="2">The sequence shown here is derived from an EMBL/GenBank/DDBJ whole genome shotgun (WGS) entry which is preliminary data.</text>
</comment>
<dbReference type="AlphaFoldDB" id="A0A5R9K4K2"/>
<gene>
    <name evidence="2" type="ORF">FEM55_24680</name>
</gene>
<organism evidence="2 3">
    <name type="scientific">Dyadobacter sediminis</name>
    <dbReference type="NCBI Taxonomy" id="1493691"/>
    <lineage>
        <taxon>Bacteria</taxon>
        <taxon>Pseudomonadati</taxon>
        <taxon>Bacteroidota</taxon>
        <taxon>Cytophagia</taxon>
        <taxon>Cytophagales</taxon>
        <taxon>Spirosomataceae</taxon>
        <taxon>Dyadobacter</taxon>
    </lineage>
</organism>
<evidence type="ECO:0000313" key="3">
    <source>
        <dbReference type="Proteomes" id="UP000309788"/>
    </source>
</evidence>
<keyword evidence="3" id="KW-1185">Reference proteome</keyword>
<dbReference type="RefSeq" id="WP_138284223.1">
    <property type="nucleotide sequence ID" value="NZ_BMGE01000008.1"/>
</dbReference>
<evidence type="ECO:0000313" key="2">
    <source>
        <dbReference type="EMBL" id="TLU88705.1"/>
    </source>
</evidence>
<dbReference type="Proteomes" id="UP000309788">
    <property type="component" value="Unassembled WGS sequence"/>
</dbReference>
<keyword evidence="1" id="KW-0472">Membrane</keyword>
<dbReference type="EMBL" id="VCEI01000033">
    <property type="protein sequence ID" value="TLU88705.1"/>
    <property type="molecule type" value="Genomic_DNA"/>
</dbReference>
<protein>
    <submittedName>
        <fullName evidence="2">YtxH domain-containing protein</fullName>
    </submittedName>
</protein>
<evidence type="ECO:0000256" key="1">
    <source>
        <dbReference type="SAM" id="Phobius"/>
    </source>
</evidence>